<evidence type="ECO:0000313" key="2">
    <source>
        <dbReference type="Proteomes" id="UP000318102"/>
    </source>
</evidence>
<name>A0A559IDG3_9BACL</name>
<protein>
    <submittedName>
        <fullName evidence="1">Uncharacterized protein</fullName>
    </submittedName>
</protein>
<keyword evidence="2" id="KW-1185">Reference proteome</keyword>
<dbReference type="Proteomes" id="UP000318102">
    <property type="component" value="Unassembled WGS sequence"/>
</dbReference>
<sequence>MDNIEVLYDKVLYYKGRVWTIYALDGNHHGVFAFQGLKPYASFKYEPDRHDKNISYIKMEEALECIIDEEKIGECVHLERKADAKKLSKKMAVDFLAKLTGHTVGKINGEIEEQHNGFMVVLGQVRYDLWKMDGRLHLHHNMHGTTTGTTFDFITWKVDTNYEDKQRRQSQREEKELIVEEYKHYHDCKCDET</sequence>
<comment type="caution">
    <text evidence="1">The sequence shown here is derived from an EMBL/GenBank/DDBJ whole genome shotgun (WGS) entry which is preliminary data.</text>
</comment>
<dbReference type="OrthoDB" id="2970866at2"/>
<evidence type="ECO:0000313" key="1">
    <source>
        <dbReference type="EMBL" id="TVX85570.1"/>
    </source>
</evidence>
<organism evidence="1 2">
    <name type="scientific">Paenibacillus agilis</name>
    <dbReference type="NCBI Taxonomy" id="3020863"/>
    <lineage>
        <taxon>Bacteria</taxon>
        <taxon>Bacillati</taxon>
        <taxon>Bacillota</taxon>
        <taxon>Bacilli</taxon>
        <taxon>Bacillales</taxon>
        <taxon>Paenibacillaceae</taxon>
        <taxon>Paenibacillus</taxon>
    </lineage>
</organism>
<gene>
    <name evidence="1" type="ORF">FPZ44_24760</name>
</gene>
<proteinExistence type="predicted"/>
<accession>A0A559IDG3</accession>
<reference evidence="1 2" key="1">
    <citation type="submission" date="2019-07" db="EMBL/GenBank/DDBJ databases">
        <authorList>
            <person name="Kim J."/>
        </authorList>
    </citation>
    <scope>NUCLEOTIDE SEQUENCE [LARGE SCALE GENOMIC DNA]</scope>
    <source>
        <strain evidence="1 2">N4</strain>
    </source>
</reference>
<dbReference type="AlphaFoldDB" id="A0A559IDG3"/>
<dbReference type="RefSeq" id="WP_144995068.1">
    <property type="nucleotide sequence ID" value="NZ_VNJK01000007.1"/>
</dbReference>
<dbReference type="EMBL" id="VNJK01000007">
    <property type="protein sequence ID" value="TVX85570.1"/>
    <property type="molecule type" value="Genomic_DNA"/>
</dbReference>